<name>A0A1Y2EHR9_9PEZI</name>
<dbReference type="Pfam" id="PF24808">
    <property type="entry name" value="DUF7707"/>
    <property type="match status" value="1"/>
</dbReference>
<keyword evidence="3" id="KW-1185">Reference proteome</keyword>
<dbReference type="EMBL" id="MCFJ01000001">
    <property type="protein sequence ID" value="ORY71121.1"/>
    <property type="molecule type" value="Genomic_DNA"/>
</dbReference>
<evidence type="ECO:0000313" key="2">
    <source>
        <dbReference type="EMBL" id="ORY71121.1"/>
    </source>
</evidence>
<gene>
    <name evidence="2" type="ORF">BCR38DRAFT_316796</name>
</gene>
<dbReference type="InParanoid" id="A0A1Y2EHR9"/>
<accession>A0A1Y2EHR9</accession>
<proteinExistence type="predicted"/>
<reference evidence="2 3" key="1">
    <citation type="submission" date="2016-07" db="EMBL/GenBank/DDBJ databases">
        <title>Pervasive Adenine N6-methylation of Active Genes in Fungi.</title>
        <authorList>
            <consortium name="DOE Joint Genome Institute"/>
            <person name="Mondo S.J."/>
            <person name="Dannebaum R.O."/>
            <person name="Kuo R.C."/>
            <person name="Labutti K."/>
            <person name="Haridas S."/>
            <person name="Kuo A."/>
            <person name="Salamov A."/>
            <person name="Ahrendt S.R."/>
            <person name="Lipzen A."/>
            <person name="Sullivan W."/>
            <person name="Andreopoulos W.B."/>
            <person name="Clum A."/>
            <person name="Lindquist E."/>
            <person name="Daum C."/>
            <person name="Ramamoorthy G.K."/>
            <person name="Gryganskyi A."/>
            <person name="Culley D."/>
            <person name="Magnuson J.K."/>
            <person name="James T.Y."/>
            <person name="O'Malley M.A."/>
            <person name="Stajich J.E."/>
            <person name="Spatafora J.W."/>
            <person name="Visel A."/>
            <person name="Grigoriev I.V."/>
        </authorList>
    </citation>
    <scope>NUCLEOTIDE SEQUENCE [LARGE SCALE GENOMIC DNA]</scope>
    <source>
        <strain evidence="2 3">CBS 129021</strain>
    </source>
</reference>
<dbReference type="PANTHER" id="PTHR38118:SF3">
    <property type="entry name" value="ANCHORED CELL WALL PROTEIN 11"/>
    <property type="match status" value="1"/>
</dbReference>
<dbReference type="PANTHER" id="PTHR38118">
    <property type="entry name" value="ANCHORED CELL WALL PROTEIN 11-RELATED"/>
    <property type="match status" value="1"/>
</dbReference>
<dbReference type="RefSeq" id="XP_040720713.1">
    <property type="nucleotide sequence ID" value="XM_040854712.1"/>
</dbReference>
<feature type="non-terminal residue" evidence="2">
    <location>
        <position position="134"/>
    </location>
</feature>
<protein>
    <recommendedName>
        <fullName evidence="1">DUF7707 domain-containing protein</fullName>
    </recommendedName>
</protein>
<evidence type="ECO:0000259" key="1">
    <source>
        <dbReference type="Pfam" id="PF24808"/>
    </source>
</evidence>
<dbReference type="InterPro" id="IPR056124">
    <property type="entry name" value="DUF7707"/>
</dbReference>
<dbReference type="GeneID" id="63770924"/>
<organism evidence="2 3">
    <name type="scientific">Pseudomassariella vexata</name>
    <dbReference type="NCBI Taxonomy" id="1141098"/>
    <lineage>
        <taxon>Eukaryota</taxon>
        <taxon>Fungi</taxon>
        <taxon>Dikarya</taxon>
        <taxon>Ascomycota</taxon>
        <taxon>Pezizomycotina</taxon>
        <taxon>Sordariomycetes</taxon>
        <taxon>Xylariomycetidae</taxon>
        <taxon>Amphisphaeriales</taxon>
        <taxon>Pseudomassariaceae</taxon>
        <taxon>Pseudomassariella</taxon>
    </lineage>
</organism>
<sequence length="134" mass="13548">SWCSSQISSCALLCGDTGLDTNSCDHNTLDYACICGNSTAPGLQYYTETMPTFICDKAYENCVDNANGDSTTTGECEDNIKSHCGTLDPASVSKNDSSTAASAVGSSSAIAASAALNTVSRASAADSPSSSDSS</sequence>
<evidence type="ECO:0000313" key="3">
    <source>
        <dbReference type="Proteomes" id="UP000193689"/>
    </source>
</evidence>
<feature type="domain" description="DUF7707" evidence="1">
    <location>
        <begin position="1"/>
        <end position="89"/>
    </location>
</feature>
<dbReference type="AlphaFoldDB" id="A0A1Y2EHR9"/>
<feature type="non-terminal residue" evidence="2">
    <location>
        <position position="1"/>
    </location>
</feature>
<dbReference type="Proteomes" id="UP000193689">
    <property type="component" value="Unassembled WGS sequence"/>
</dbReference>
<comment type="caution">
    <text evidence="2">The sequence shown here is derived from an EMBL/GenBank/DDBJ whole genome shotgun (WGS) entry which is preliminary data.</text>
</comment>
<dbReference type="OrthoDB" id="2121879at2759"/>